<dbReference type="GO" id="GO:0046677">
    <property type="term" value="P:response to antibiotic"/>
    <property type="evidence" value="ECO:0007669"/>
    <property type="project" value="TreeGrafter"/>
</dbReference>
<feature type="domain" description="Multidrug resistance protein MdtA-like alpha-helical hairpin" evidence="5">
    <location>
        <begin position="111"/>
        <end position="180"/>
    </location>
</feature>
<keyword evidence="3" id="KW-0175">Coiled coil</keyword>
<evidence type="ECO:0000256" key="3">
    <source>
        <dbReference type="SAM" id="Coils"/>
    </source>
</evidence>
<feature type="signal peptide" evidence="4">
    <location>
        <begin position="1"/>
        <end position="33"/>
    </location>
</feature>
<dbReference type="GO" id="GO:0022857">
    <property type="term" value="F:transmembrane transporter activity"/>
    <property type="evidence" value="ECO:0007669"/>
    <property type="project" value="InterPro"/>
</dbReference>
<organism evidence="9 10">
    <name type="scientific">Halothiobacillus neapolitanus (strain ATCC 23641 / DSM 15147 / CIP 104769 / NCIMB 8539 / c2)</name>
    <name type="common">Thiobacillus neapolitanus</name>
    <dbReference type="NCBI Taxonomy" id="555778"/>
    <lineage>
        <taxon>Bacteria</taxon>
        <taxon>Pseudomonadati</taxon>
        <taxon>Pseudomonadota</taxon>
        <taxon>Gammaproteobacteria</taxon>
        <taxon>Chromatiales</taxon>
        <taxon>Halothiobacillaceae</taxon>
        <taxon>Halothiobacillus</taxon>
    </lineage>
</organism>
<dbReference type="STRING" id="555778.Hneap_1414"/>
<accession>D0L0M5</accession>
<feature type="chain" id="PRO_5003010120" evidence="4">
    <location>
        <begin position="34"/>
        <end position="387"/>
    </location>
</feature>
<feature type="coiled-coil region" evidence="3">
    <location>
        <begin position="111"/>
        <end position="169"/>
    </location>
</feature>
<comment type="similarity">
    <text evidence="2">Belongs to the membrane fusion protein (MFP) (TC 8.A.1) family.</text>
</comment>
<dbReference type="OrthoDB" id="9800613at2"/>
<comment type="subcellular location">
    <subcellularLocation>
        <location evidence="1">Cell inner membrane</location>
        <topology evidence="1">Lipid-anchor</topology>
    </subcellularLocation>
</comment>
<dbReference type="Pfam" id="PF25917">
    <property type="entry name" value="BSH_RND"/>
    <property type="match status" value="1"/>
</dbReference>
<dbReference type="EMBL" id="CP001801">
    <property type="protein sequence ID" value="ACX96248.1"/>
    <property type="molecule type" value="Genomic_DNA"/>
</dbReference>
<keyword evidence="4" id="KW-0732">Signal</keyword>
<dbReference type="Gene3D" id="1.10.287.470">
    <property type="entry name" value="Helix hairpin bin"/>
    <property type="match status" value="1"/>
</dbReference>
<evidence type="ECO:0000259" key="6">
    <source>
        <dbReference type="Pfam" id="PF25917"/>
    </source>
</evidence>
<dbReference type="SUPFAM" id="SSF111369">
    <property type="entry name" value="HlyD-like secretion proteins"/>
    <property type="match status" value="1"/>
</dbReference>
<evidence type="ECO:0000259" key="7">
    <source>
        <dbReference type="Pfam" id="PF25944"/>
    </source>
</evidence>
<evidence type="ECO:0000256" key="1">
    <source>
        <dbReference type="ARBA" id="ARBA00004519"/>
    </source>
</evidence>
<dbReference type="KEGG" id="hna:Hneap_1414"/>
<dbReference type="InterPro" id="IPR058624">
    <property type="entry name" value="MdtA-like_HH"/>
</dbReference>
<dbReference type="Gene3D" id="2.40.420.20">
    <property type="match status" value="1"/>
</dbReference>
<feature type="domain" description="Multidrug resistance protein MdtA-like C-terminal permuted SH3" evidence="8">
    <location>
        <begin position="305"/>
        <end position="365"/>
    </location>
</feature>
<dbReference type="NCBIfam" id="TIGR01730">
    <property type="entry name" value="RND_mfp"/>
    <property type="match status" value="1"/>
</dbReference>
<dbReference type="InterPro" id="IPR058627">
    <property type="entry name" value="MdtA-like_C"/>
</dbReference>
<name>D0L0M5_HALNC</name>
<dbReference type="Pfam" id="PF25944">
    <property type="entry name" value="Beta-barrel_RND"/>
    <property type="match status" value="1"/>
</dbReference>
<evidence type="ECO:0000259" key="8">
    <source>
        <dbReference type="Pfam" id="PF25967"/>
    </source>
</evidence>
<dbReference type="GO" id="GO:0005886">
    <property type="term" value="C:plasma membrane"/>
    <property type="evidence" value="ECO:0007669"/>
    <property type="project" value="TreeGrafter"/>
</dbReference>
<dbReference type="Gene3D" id="2.40.30.170">
    <property type="match status" value="1"/>
</dbReference>
<sequence>MVNAHLRSKIDIRPALTLLITASLMLGAGSAFAENGPGKKMPPPIVPIETVKTASVTIHQTFSGVTQAERQVDVRAQVSGILKTRAYVEGQKVDKGTPLFVIDDKPYVAALNEAIANQSSAEAALNAAQRNWNRIKTLYSKGVASVKERDDAQSALEMAQAAVKVAQAKKVAARINVDYTRINAPIAGIAGRRTVAVGNLVNVGDTLTQIEAIDPIQVILTTSADNPYADSPALKPDPDHPIPATLLFGAEGTKRLDGKLNYRAVSIDPNTNSITLRGIFPNPDQALQPNEFVRVNVAVDKLDAALVIPQTALTSGIRPGSHAVYTVDSQNKITLTPVELGPMSDQGQVIQSGLSAGQRIVTDGLVKLRPDIVVEPYKAGKEKTGKE</sequence>
<evidence type="ECO:0000256" key="4">
    <source>
        <dbReference type="SAM" id="SignalP"/>
    </source>
</evidence>
<dbReference type="InterPro" id="IPR058626">
    <property type="entry name" value="MdtA-like_b-barrel"/>
</dbReference>
<dbReference type="Pfam" id="PF25876">
    <property type="entry name" value="HH_MFP_RND"/>
    <property type="match status" value="1"/>
</dbReference>
<feature type="domain" description="Multidrug resistance protein MdtA-like barrel-sandwich hybrid" evidence="6">
    <location>
        <begin position="70"/>
        <end position="208"/>
    </location>
</feature>
<proteinExistence type="inferred from homology"/>
<evidence type="ECO:0000313" key="9">
    <source>
        <dbReference type="EMBL" id="ACX96248.1"/>
    </source>
</evidence>
<dbReference type="PANTHER" id="PTHR30158">
    <property type="entry name" value="ACRA/E-RELATED COMPONENT OF DRUG EFFLUX TRANSPORTER"/>
    <property type="match status" value="1"/>
</dbReference>
<dbReference type="InterPro" id="IPR006143">
    <property type="entry name" value="RND_pump_MFP"/>
</dbReference>
<reference evidence="9 10" key="1">
    <citation type="submission" date="2009-10" db="EMBL/GenBank/DDBJ databases">
        <title>Complete sequence of Halothiobacillus neapolitanus c2.</title>
        <authorList>
            <consortium name="US DOE Joint Genome Institute"/>
            <person name="Lucas S."/>
            <person name="Copeland A."/>
            <person name="Lapidus A."/>
            <person name="Glavina del Rio T."/>
            <person name="Tice H."/>
            <person name="Bruce D."/>
            <person name="Goodwin L."/>
            <person name="Pitluck S."/>
            <person name="Davenport K."/>
            <person name="Brettin T."/>
            <person name="Detter J.C."/>
            <person name="Han C."/>
            <person name="Tapia R."/>
            <person name="Larimer F."/>
            <person name="Land M."/>
            <person name="Hauser L."/>
            <person name="Kyrpides N."/>
            <person name="Mikhailova N."/>
            <person name="Kerfeld C."/>
            <person name="Cannon G."/>
            <person name="Heinhort S."/>
        </authorList>
    </citation>
    <scope>NUCLEOTIDE SEQUENCE [LARGE SCALE GENOMIC DNA]</scope>
    <source>
        <strain evidence="10">ATCC 23641 / c2</strain>
    </source>
</reference>
<dbReference type="Pfam" id="PF25967">
    <property type="entry name" value="RND-MFP_C"/>
    <property type="match status" value="1"/>
</dbReference>
<dbReference type="RefSeq" id="WP_012824282.1">
    <property type="nucleotide sequence ID" value="NC_013422.1"/>
</dbReference>
<keyword evidence="10" id="KW-1185">Reference proteome</keyword>
<evidence type="ECO:0000256" key="2">
    <source>
        <dbReference type="ARBA" id="ARBA00009477"/>
    </source>
</evidence>
<dbReference type="eggNOG" id="COG0845">
    <property type="taxonomic scope" value="Bacteria"/>
</dbReference>
<evidence type="ECO:0000259" key="5">
    <source>
        <dbReference type="Pfam" id="PF25876"/>
    </source>
</evidence>
<dbReference type="GO" id="GO:0030313">
    <property type="term" value="C:cell envelope"/>
    <property type="evidence" value="ECO:0007669"/>
    <property type="project" value="UniProtKB-SubCell"/>
</dbReference>
<gene>
    <name evidence="9" type="ordered locus">Hneap_1414</name>
</gene>
<dbReference type="Gene3D" id="2.40.50.100">
    <property type="match status" value="1"/>
</dbReference>
<evidence type="ECO:0000313" key="10">
    <source>
        <dbReference type="Proteomes" id="UP000009102"/>
    </source>
</evidence>
<protein>
    <submittedName>
        <fullName evidence="9">Efflux transporter, RND family, MFP subunit</fullName>
    </submittedName>
</protein>
<dbReference type="Proteomes" id="UP000009102">
    <property type="component" value="Chromosome"/>
</dbReference>
<dbReference type="HOGENOM" id="CLU_018816_2_1_6"/>
<feature type="domain" description="Multidrug resistance protein MdtA-like beta-barrel" evidence="7">
    <location>
        <begin position="230"/>
        <end position="300"/>
    </location>
</feature>
<dbReference type="InterPro" id="IPR058625">
    <property type="entry name" value="MdtA-like_BSH"/>
</dbReference>
<dbReference type="AlphaFoldDB" id="D0L0M5"/>